<dbReference type="Proteomes" id="UP001556118">
    <property type="component" value="Unassembled WGS sequence"/>
</dbReference>
<evidence type="ECO:0000313" key="2">
    <source>
        <dbReference type="Proteomes" id="UP001556118"/>
    </source>
</evidence>
<evidence type="ECO:0000313" key="1">
    <source>
        <dbReference type="EMBL" id="MEW9855926.1"/>
    </source>
</evidence>
<dbReference type="InterPro" id="IPR038258">
    <property type="entry name" value="Gp4_sf"/>
</dbReference>
<accession>A0ABV3RCV5</accession>
<proteinExistence type="predicted"/>
<name>A0ABV3RCV5_9SPHN</name>
<sequence>MTTIPIPSGPSNKEIIDLAYLALGVSDAMFGRTDDEYASAMTILRAMMGEYPFDQLGFDTYDDNVTERSGIDARWKTAVAYSLAERLSSTTVQKAMPSASMKTKADSYSRLCAFVNVAPTMRYADGTAGGSGRRGYRTYITDAS</sequence>
<reference evidence="1 2" key="1">
    <citation type="submission" date="2024-06" db="EMBL/GenBank/DDBJ databases">
        <title>Novosphingobium rhizovicinus M1R2S20.</title>
        <authorList>
            <person name="Sun J.-Q."/>
        </authorList>
    </citation>
    <scope>NUCLEOTIDE SEQUENCE [LARGE SCALE GENOMIC DNA]</scope>
    <source>
        <strain evidence="1 2">M1R2S20</strain>
    </source>
</reference>
<dbReference type="EMBL" id="JBFNXR010000048">
    <property type="protein sequence ID" value="MEW9855926.1"/>
    <property type="molecule type" value="Genomic_DNA"/>
</dbReference>
<organism evidence="1 2">
    <name type="scientific">Novosphingobium rhizovicinum</name>
    <dbReference type="NCBI Taxonomy" id="3228928"/>
    <lineage>
        <taxon>Bacteria</taxon>
        <taxon>Pseudomonadati</taxon>
        <taxon>Pseudomonadota</taxon>
        <taxon>Alphaproteobacteria</taxon>
        <taxon>Sphingomonadales</taxon>
        <taxon>Sphingomonadaceae</taxon>
        <taxon>Novosphingobium</taxon>
    </lineage>
</organism>
<comment type="caution">
    <text evidence="1">The sequence shown here is derived from an EMBL/GenBank/DDBJ whole genome shotgun (WGS) entry which is preliminary data.</text>
</comment>
<dbReference type="Gene3D" id="1.10.3230.20">
    <property type="entry name" value="P22 tail accessory factor (Gp4)"/>
    <property type="match status" value="1"/>
</dbReference>
<keyword evidence="2" id="KW-1185">Reference proteome</keyword>
<protein>
    <submittedName>
        <fullName evidence="1">Uncharacterized protein</fullName>
    </submittedName>
</protein>
<dbReference type="RefSeq" id="WP_367774106.1">
    <property type="nucleotide sequence ID" value="NZ_JBFNXR010000048.1"/>
</dbReference>
<gene>
    <name evidence="1" type="ORF">ABUH87_12330</name>
</gene>